<protein>
    <submittedName>
        <fullName evidence="8">AI-2E family transporter</fullName>
    </submittedName>
</protein>
<dbReference type="Proteomes" id="UP000253831">
    <property type="component" value="Unassembled WGS sequence"/>
</dbReference>
<keyword evidence="4 7" id="KW-1133">Transmembrane helix</keyword>
<accession>A0A369XJ26</accession>
<dbReference type="AlphaFoldDB" id="A0A369XJ26"/>
<evidence type="ECO:0000256" key="6">
    <source>
        <dbReference type="SAM" id="MobiDB-lite"/>
    </source>
</evidence>
<sequence>MNTAPTIATPLAVSRTPEVDARADSQTPAGSDPPASPVAVRAPASGGSVALTVLATIAVIFSLDWAQHLLIPLVLGILCAYTLNPLVVWLERTHVPRVAAVSAVMIGVVCALALGAYSLSGQVQTILDDLPDAAQKVSIRLTKMSKGPESTVQKVQTVATQIEKVTNQAADLASAAKQPATGVVVEPPRFKLGDFLWAGWTSAAGMIGRGSMVLLLTFFFLLAGDSYKRKLVRLAGPSLANKKITLNVLDGINESIQRYMFMLLTTNLLLAALTWAALRWIGLENAGAWAVAAGLFHLIPYFGPALTAAGVGLAVLLQFDALSTALLAAAASLLIATLVGTFVTTWMTGKIARMNTAAVFVSLLFWGWLWGVWGMLLSIPIIVIVKVVAQHVESFQSVAELLAALPPRSPTRSRA</sequence>
<evidence type="ECO:0000313" key="8">
    <source>
        <dbReference type="EMBL" id="RDE49904.1"/>
    </source>
</evidence>
<evidence type="ECO:0000256" key="7">
    <source>
        <dbReference type="SAM" id="Phobius"/>
    </source>
</evidence>
<feature type="region of interest" description="Disordered" evidence="6">
    <location>
        <begin position="1"/>
        <end position="39"/>
    </location>
</feature>
<comment type="similarity">
    <text evidence="2">Belongs to the autoinducer-2 exporter (AI-2E) (TC 2.A.86) family.</text>
</comment>
<dbReference type="InterPro" id="IPR002549">
    <property type="entry name" value="AI-2E-like"/>
</dbReference>
<feature type="transmembrane region" description="Helical" evidence="7">
    <location>
        <begin position="324"/>
        <end position="347"/>
    </location>
</feature>
<reference evidence="8 9" key="1">
    <citation type="submission" date="2018-05" db="EMBL/GenBank/DDBJ databases">
        <title>Integrated omic analyses show evidence that a Ca. Accumulibacter phosphatis strain performs denitrification under micro-aerobic conditions.</title>
        <authorList>
            <person name="Camejo P.Y."/>
            <person name="Katherine M.D."/>
            <person name="Daniel N.R."/>
        </authorList>
    </citation>
    <scope>NUCLEOTIDE SEQUENCE [LARGE SCALE GENOMIC DNA]</scope>
    <source>
        <strain evidence="8">UW-LDO-IC</strain>
    </source>
</reference>
<evidence type="ECO:0000256" key="3">
    <source>
        <dbReference type="ARBA" id="ARBA00022692"/>
    </source>
</evidence>
<name>A0A369XJ26_9PROT</name>
<dbReference type="Pfam" id="PF01594">
    <property type="entry name" value="AI-2E_transport"/>
    <property type="match status" value="1"/>
</dbReference>
<feature type="transmembrane region" description="Helical" evidence="7">
    <location>
        <begin position="69"/>
        <end position="90"/>
    </location>
</feature>
<evidence type="ECO:0000313" key="9">
    <source>
        <dbReference type="Proteomes" id="UP000253831"/>
    </source>
</evidence>
<feature type="transmembrane region" description="Helical" evidence="7">
    <location>
        <begin position="197"/>
        <end position="223"/>
    </location>
</feature>
<dbReference type="PANTHER" id="PTHR21716">
    <property type="entry name" value="TRANSMEMBRANE PROTEIN"/>
    <property type="match status" value="1"/>
</dbReference>
<feature type="transmembrane region" description="Helical" evidence="7">
    <location>
        <begin position="97"/>
        <end position="119"/>
    </location>
</feature>
<dbReference type="GO" id="GO:0016020">
    <property type="term" value="C:membrane"/>
    <property type="evidence" value="ECO:0007669"/>
    <property type="project" value="UniProtKB-SubCell"/>
</dbReference>
<dbReference type="EMBL" id="QPGA01000030">
    <property type="protein sequence ID" value="RDE49904.1"/>
    <property type="molecule type" value="Genomic_DNA"/>
</dbReference>
<evidence type="ECO:0000256" key="5">
    <source>
        <dbReference type="ARBA" id="ARBA00023136"/>
    </source>
</evidence>
<comment type="caution">
    <text evidence="8">The sequence shown here is derived from an EMBL/GenBank/DDBJ whole genome shotgun (WGS) entry which is preliminary data.</text>
</comment>
<feature type="transmembrane region" description="Helical" evidence="7">
    <location>
        <begin position="44"/>
        <end position="63"/>
    </location>
</feature>
<feature type="transmembrane region" description="Helical" evidence="7">
    <location>
        <begin position="367"/>
        <end position="389"/>
    </location>
</feature>
<comment type="subcellular location">
    <subcellularLocation>
        <location evidence="1">Membrane</location>
        <topology evidence="1">Multi-pass membrane protein</topology>
    </subcellularLocation>
</comment>
<evidence type="ECO:0000256" key="1">
    <source>
        <dbReference type="ARBA" id="ARBA00004141"/>
    </source>
</evidence>
<keyword evidence="3 7" id="KW-0812">Transmembrane</keyword>
<organism evidence="8 9">
    <name type="scientific">Candidatus Accumulibacter meliphilus</name>
    <dbReference type="NCBI Taxonomy" id="2211374"/>
    <lineage>
        <taxon>Bacteria</taxon>
        <taxon>Pseudomonadati</taxon>
        <taxon>Pseudomonadota</taxon>
        <taxon>Betaproteobacteria</taxon>
        <taxon>Candidatus Accumulibacter</taxon>
    </lineage>
</organism>
<proteinExistence type="inferred from homology"/>
<evidence type="ECO:0000256" key="2">
    <source>
        <dbReference type="ARBA" id="ARBA00009773"/>
    </source>
</evidence>
<dbReference type="PANTHER" id="PTHR21716:SF16">
    <property type="entry name" value="BLL1467 PROTEIN"/>
    <property type="match status" value="1"/>
</dbReference>
<keyword evidence="5 7" id="KW-0472">Membrane</keyword>
<gene>
    <name evidence="8" type="ORF">DVS81_14275</name>
</gene>
<dbReference type="GO" id="GO:0055085">
    <property type="term" value="P:transmembrane transport"/>
    <property type="evidence" value="ECO:0007669"/>
    <property type="project" value="TreeGrafter"/>
</dbReference>
<feature type="transmembrane region" description="Helical" evidence="7">
    <location>
        <begin position="298"/>
        <end position="317"/>
    </location>
</feature>
<evidence type="ECO:0000256" key="4">
    <source>
        <dbReference type="ARBA" id="ARBA00022989"/>
    </source>
</evidence>
<feature type="transmembrane region" description="Helical" evidence="7">
    <location>
        <begin position="259"/>
        <end position="278"/>
    </location>
</feature>